<feature type="transmembrane region" description="Helical" evidence="1">
    <location>
        <begin position="267"/>
        <end position="286"/>
    </location>
</feature>
<keyword evidence="3" id="KW-0808">Transferase</keyword>
<evidence type="ECO:0000313" key="4">
    <source>
        <dbReference type="Proteomes" id="UP000711178"/>
    </source>
</evidence>
<name>A0ABS7F820_9NEIS</name>
<keyword evidence="4" id="KW-1185">Reference proteome</keyword>
<evidence type="ECO:0000259" key="2">
    <source>
        <dbReference type="Pfam" id="PF01757"/>
    </source>
</evidence>
<dbReference type="PANTHER" id="PTHR23028">
    <property type="entry name" value="ACETYLTRANSFERASE"/>
    <property type="match status" value="1"/>
</dbReference>
<dbReference type="EMBL" id="JAHDTB010000001">
    <property type="protein sequence ID" value="MBW8286234.1"/>
    <property type="molecule type" value="Genomic_DNA"/>
</dbReference>
<feature type="transmembrane region" description="Helical" evidence="1">
    <location>
        <begin position="12"/>
        <end position="33"/>
    </location>
</feature>
<proteinExistence type="predicted"/>
<dbReference type="Proteomes" id="UP000711178">
    <property type="component" value="Unassembled WGS sequence"/>
</dbReference>
<feature type="transmembrane region" description="Helical" evidence="1">
    <location>
        <begin position="53"/>
        <end position="70"/>
    </location>
</feature>
<dbReference type="Pfam" id="PF01757">
    <property type="entry name" value="Acyl_transf_3"/>
    <property type="match status" value="1"/>
</dbReference>
<feature type="transmembrane region" description="Helical" evidence="1">
    <location>
        <begin position="245"/>
        <end position="261"/>
    </location>
</feature>
<dbReference type="GO" id="GO:0016746">
    <property type="term" value="F:acyltransferase activity"/>
    <property type="evidence" value="ECO:0007669"/>
    <property type="project" value="UniProtKB-KW"/>
</dbReference>
<feature type="transmembrane region" description="Helical" evidence="1">
    <location>
        <begin position="338"/>
        <end position="359"/>
    </location>
</feature>
<keyword evidence="1" id="KW-0472">Membrane</keyword>
<feature type="domain" description="Acyltransferase 3" evidence="2">
    <location>
        <begin position="10"/>
        <end position="355"/>
    </location>
</feature>
<feature type="transmembrane region" description="Helical" evidence="1">
    <location>
        <begin position="307"/>
        <end position="326"/>
    </location>
</feature>
<feature type="transmembrane region" description="Helical" evidence="1">
    <location>
        <begin position="184"/>
        <end position="201"/>
    </location>
</feature>
<accession>A0ABS7F820</accession>
<protein>
    <submittedName>
        <fullName evidence="3">Acyltransferase</fullName>
    </submittedName>
</protein>
<dbReference type="PANTHER" id="PTHR23028:SF53">
    <property type="entry name" value="ACYL_TRANSF_3 DOMAIN-CONTAINING PROTEIN"/>
    <property type="match status" value="1"/>
</dbReference>
<comment type="caution">
    <text evidence="3">The sequence shown here is derived from an EMBL/GenBank/DDBJ whole genome shotgun (WGS) entry which is preliminary data.</text>
</comment>
<dbReference type="RefSeq" id="WP_043572702.1">
    <property type="nucleotide sequence ID" value="NZ_CP142381.1"/>
</dbReference>
<dbReference type="InterPro" id="IPR050879">
    <property type="entry name" value="Acyltransferase_3"/>
</dbReference>
<keyword evidence="3" id="KW-0012">Acyltransferase</keyword>
<reference evidence="3 4" key="1">
    <citation type="submission" date="2021-05" db="EMBL/GenBank/DDBJ databases">
        <title>Draft Whole Genome Sequencing Of Biosensor Chromobacterium violaceum Strain CV026 Reveals A Regulatory RNA In Chromobacterium violaceum Phenotype Regulatory Network.</title>
        <authorList>
            <person name="Hong K.W."/>
            <person name="Chan K.G."/>
            <person name="Chang C.-Y."/>
        </authorList>
    </citation>
    <scope>NUCLEOTIDE SEQUENCE [LARGE SCALE GENOMIC DNA]</scope>
    <source>
        <strain evidence="3 4">ATCC 31532</strain>
    </source>
</reference>
<gene>
    <name evidence="3" type="ORF">KIF53_01110</name>
</gene>
<evidence type="ECO:0000256" key="1">
    <source>
        <dbReference type="SAM" id="Phobius"/>
    </source>
</evidence>
<sequence length="385" mass="43051">MDHHPSRNHHVDNLRGIAISCVLLLHFALAYGVKDSPLGTLLPPWLLKSLVWNGNYGVTMFFVVSGFLITSQSLRRWGSLAAIDIRAFYVFRFARIMPMLLLALAIIVALGCLGLPYFINKDHGQAMPASFFLVAAGSVLTFWHNLLMQQVGYFNYSLNVYWSLSVEEVFYLALPLLCVCLRRVSLLTLCCALLIVVAPIYRGQHADNEIDYLYGYLACFDAIAIGCLAALIARRRPLLGRAARLLRWVGGLLLAFNYLRGFSGHEAFGFTWLALSAALFLLGAAADPTLRGGSERLSRPLRWLGRHSYEIYLFHIIVLALLRNLVPREAVGYWTRLPLFIGFLLLTVLVAGLIGRYLAEPLNRGIRNRYLNRRGPAAAASLPSR</sequence>
<dbReference type="InterPro" id="IPR002656">
    <property type="entry name" value="Acyl_transf_3_dom"/>
</dbReference>
<keyword evidence="1" id="KW-0812">Transmembrane</keyword>
<feature type="transmembrane region" description="Helical" evidence="1">
    <location>
        <begin position="131"/>
        <end position="148"/>
    </location>
</feature>
<organism evidence="3 4">
    <name type="scientific">Chromobacterium subtsugae</name>
    <dbReference type="NCBI Taxonomy" id="251747"/>
    <lineage>
        <taxon>Bacteria</taxon>
        <taxon>Pseudomonadati</taxon>
        <taxon>Pseudomonadota</taxon>
        <taxon>Betaproteobacteria</taxon>
        <taxon>Neisseriales</taxon>
        <taxon>Chromobacteriaceae</taxon>
        <taxon>Chromobacterium</taxon>
    </lineage>
</organism>
<keyword evidence="1" id="KW-1133">Transmembrane helix</keyword>
<dbReference type="GeneID" id="89683530"/>
<feature type="transmembrane region" description="Helical" evidence="1">
    <location>
        <begin position="213"/>
        <end position="233"/>
    </location>
</feature>
<feature type="transmembrane region" description="Helical" evidence="1">
    <location>
        <begin position="100"/>
        <end position="119"/>
    </location>
</feature>
<evidence type="ECO:0000313" key="3">
    <source>
        <dbReference type="EMBL" id="MBW8286234.1"/>
    </source>
</evidence>